<name>A0A7J6MAQ6_PERCH</name>
<dbReference type="PANTHER" id="PTHR32100">
    <property type="entry name" value="OMEGA-6 FATTY ACID DESATURASE, CHLOROPLASTIC"/>
    <property type="match status" value="1"/>
</dbReference>
<dbReference type="InterPro" id="IPR012171">
    <property type="entry name" value="Fatty_acid_desaturase"/>
</dbReference>
<feature type="transmembrane region" description="Helical" evidence="1">
    <location>
        <begin position="193"/>
        <end position="211"/>
    </location>
</feature>
<accession>A0A7J6MAQ6</accession>
<dbReference type="GO" id="GO:0016491">
    <property type="term" value="F:oxidoreductase activity"/>
    <property type="evidence" value="ECO:0007669"/>
    <property type="project" value="InterPro"/>
</dbReference>
<evidence type="ECO:0000256" key="1">
    <source>
        <dbReference type="SAM" id="Phobius"/>
    </source>
</evidence>
<dbReference type="OrthoDB" id="1461976at2759"/>
<dbReference type="Pfam" id="PF00487">
    <property type="entry name" value="FA_desaturase"/>
    <property type="match status" value="1"/>
</dbReference>
<dbReference type="CDD" id="cd03507">
    <property type="entry name" value="Delta12-FADS-like"/>
    <property type="match status" value="1"/>
</dbReference>
<reference evidence="3 4" key="1">
    <citation type="submission" date="2020-04" db="EMBL/GenBank/DDBJ databases">
        <title>Perkinsus chesapeaki whole genome sequence.</title>
        <authorList>
            <person name="Bogema D.R."/>
        </authorList>
    </citation>
    <scope>NUCLEOTIDE SEQUENCE [LARGE SCALE GENOMIC DNA]</scope>
    <source>
        <strain evidence="3">ATCC PRA-425</strain>
    </source>
</reference>
<dbReference type="Proteomes" id="UP000591131">
    <property type="component" value="Unassembled WGS sequence"/>
</dbReference>
<feature type="transmembrane region" description="Helical" evidence="1">
    <location>
        <begin position="276"/>
        <end position="296"/>
    </location>
</feature>
<sequence length="409" mass="46404">MSTTVITQVKTSNAAFGHLRTEADVKGFTAEEFTKSGPSVSAIQSAIPNHCRDRSLIMSSMHVLRDIIYIITCATIHYLLLALIPQDYYSTRILLWAIYIFWQGVFMFGLWIMGHECGHGAFSPYPLVNDTVGFVLHSALLVPYFSWQYSHARHHKFCNHTVKGESHVPNLASELSVMTDIQYAFENWGIDEVIPIFPLIMLVIGFPMYLFNNVSSGRVGYDGRPYGKSKPSHFNPDGGLFPPYMKGKVLLSGLGCIITLTVAVYYSSHYGLTNVILWYGLPYLMTVIWLALYTCLQHTHEGVPHYGDESFTFIRGALASIDRPPYGIFSTHFHHEIGTTHVLHHIDSRIPCYHAREATQAIRPVLGHYYRQDNTPIISAYLKVHRECKFIKGLSGIQFYLPGRRTYKN</sequence>
<organism evidence="3 4">
    <name type="scientific">Perkinsus chesapeaki</name>
    <name type="common">Clam parasite</name>
    <name type="synonym">Perkinsus andrewsi</name>
    <dbReference type="NCBI Taxonomy" id="330153"/>
    <lineage>
        <taxon>Eukaryota</taxon>
        <taxon>Sar</taxon>
        <taxon>Alveolata</taxon>
        <taxon>Perkinsozoa</taxon>
        <taxon>Perkinsea</taxon>
        <taxon>Perkinsida</taxon>
        <taxon>Perkinsidae</taxon>
        <taxon>Perkinsus</taxon>
    </lineage>
</organism>
<comment type="caution">
    <text evidence="3">The sequence shown here is derived from an EMBL/GenBank/DDBJ whole genome shotgun (WGS) entry which is preliminary data.</text>
</comment>
<keyword evidence="1" id="KW-1133">Transmembrane helix</keyword>
<feature type="domain" description="Fatty acid desaturase" evidence="2">
    <location>
        <begin position="95"/>
        <end position="371"/>
    </location>
</feature>
<keyword evidence="1" id="KW-0472">Membrane</keyword>
<feature type="transmembrane region" description="Helical" evidence="1">
    <location>
        <begin position="63"/>
        <end position="81"/>
    </location>
</feature>
<feature type="transmembrane region" description="Helical" evidence="1">
    <location>
        <begin position="93"/>
        <end position="113"/>
    </location>
</feature>
<dbReference type="GO" id="GO:0006629">
    <property type="term" value="P:lipid metabolic process"/>
    <property type="evidence" value="ECO:0007669"/>
    <property type="project" value="InterPro"/>
</dbReference>
<keyword evidence="1" id="KW-0812">Transmembrane</keyword>
<feature type="transmembrane region" description="Helical" evidence="1">
    <location>
        <begin position="249"/>
        <end position="270"/>
    </location>
</feature>
<evidence type="ECO:0000313" key="4">
    <source>
        <dbReference type="Proteomes" id="UP000591131"/>
    </source>
</evidence>
<evidence type="ECO:0000259" key="2">
    <source>
        <dbReference type="Pfam" id="PF00487"/>
    </source>
</evidence>
<protein>
    <submittedName>
        <fullName evidence="3">Linoleoyl-CoA desaturase activity</fullName>
    </submittedName>
</protein>
<gene>
    <name evidence="3" type="primary">FAD2_1</name>
    <name evidence="3" type="ORF">FOL47_003115</name>
</gene>
<dbReference type="EMBL" id="JAAPAO010000194">
    <property type="protein sequence ID" value="KAF4668260.1"/>
    <property type="molecule type" value="Genomic_DNA"/>
</dbReference>
<dbReference type="InterPro" id="IPR005804">
    <property type="entry name" value="FA_desaturase_dom"/>
</dbReference>
<feature type="transmembrane region" description="Helical" evidence="1">
    <location>
        <begin position="125"/>
        <end position="147"/>
    </location>
</feature>
<keyword evidence="4" id="KW-1185">Reference proteome</keyword>
<evidence type="ECO:0000313" key="3">
    <source>
        <dbReference type="EMBL" id="KAF4668260.1"/>
    </source>
</evidence>
<proteinExistence type="predicted"/>
<dbReference type="AlphaFoldDB" id="A0A7J6MAQ6"/>